<proteinExistence type="inferred from homology"/>
<dbReference type="InterPro" id="IPR036961">
    <property type="entry name" value="Kinesin_motor_dom_sf"/>
</dbReference>
<dbReference type="SMART" id="SM00129">
    <property type="entry name" value="KISc"/>
    <property type="match status" value="1"/>
</dbReference>
<dbReference type="PRINTS" id="PR00380">
    <property type="entry name" value="KINESINHEAVY"/>
</dbReference>
<feature type="domain" description="Kinesin motor" evidence="10">
    <location>
        <begin position="87"/>
        <end position="425"/>
    </location>
</feature>
<gene>
    <name evidence="11" type="ORF">SSX86_019875</name>
</gene>
<dbReference type="GO" id="GO:0003777">
    <property type="term" value="F:microtubule motor activity"/>
    <property type="evidence" value="ECO:0007669"/>
    <property type="project" value="InterPro"/>
</dbReference>
<evidence type="ECO:0000256" key="1">
    <source>
        <dbReference type="ARBA" id="ARBA00022701"/>
    </source>
</evidence>
<keyword evidence="4 8" id="KW-0175">Coiled coil</keyword>
<evidence type="ECO:0000256" key="8">
    <source>
        <dbReference type="SAM" id="Coils"/>
    </source>
</evidence>
<dbReference type="PANTHER" id="PTHR37739:SF14">
    <property type="entry name" value="KINESIN-LIKE PROTEIN KIN-12E"/>
    <property type="match status" value="1"/>
</dbReference>
<reference evidence="11 12" key="1">
    <citation type="submission" date="2024-04" db="EMBL/GenBank/DDBJ databases">
        <title>The reference genome of an endangered Asteraceae, Deinandra increscens subsp. villosa, native to the Central Coast of California.</title>
        <authorList>
            <person name="Guilliams M."/>
            <person name="Hasenstab-Lehman K."/>
            <person name="Meyer R."/>
            <person name="Mcevoy S."/>
        </authorList>
    </citation>
    <scope>NUCLEOTIDE SEQUENCE [LARGE SCALE GENOMIC DNA]</scope>
    <source>
        <tissue evidence="11">Leaf</tissue>
    </source>
</reference>
<dbReference type="GO" id="GO:0008017">
    <property type="term" value="F:microtubule binding"/>
    <property type="evidence" value="ECO:0007669"/>
    <property type="project" value="InterPro"/>
</dbReference>
<dbReference type="SUPFAM" id="SSF52540">
    <property type="entry name" value="P-loop containing nucleoside triphosphate hydrolases"/>
    <property type="match status" value="1"/>
</dbReference>
<dbReference type="InterPro" id="IPR001752">
    <property type="entry name" value="Kinesin_motor_dom"/>
</dbReference>
<dbReference type="Pfam" id="PF00225">
    <property type="entry name" value="Kinesin"/>
    <property type="match status" value="1"/>
</dbReference>
<protein>
    <recommendedName>
        <fullName evidence="10">Kinesin motor domain-containing protein</fullName>
    </recommendedName>
</protein>
<dbReference type="Proteomes" id="UP001408789">
    <property type="component" value="Unassembled WGS sequence"/>
</dbReference>
<dbReference type="GO" id="GO:0005524">
    <property type="term" value="F:ATP binding"/>
    <property type="evidence" value="ECO:0007669"/>
    <property type="project" value="UniProtKB-UniRule"/>
</dbReference>
<dbReference type="InterPro" id="IPR044986">
    <property type="entry name" value="KIF15/KIN-12"/>
</dbReference>
<dbReference type="PANTHER" id="PTHR37739">
    <property type="entry name" value="KINESIN-LIKE PROTEIN KIN-12D"/>
    <property type="match status" value="1"/>
</dbReference>
<evidence type="ECO:0000256" key="3">
    <source>
        <dbReference type="ARBA" id="ARBA00022840"/>
    </source>
</evidence>
<name>A0AAP0GUY1_9ASTR</name>
<comment type="caution">
    <text evidence="11">The sequence shown here is derived from an EMBL/GenBank/DDBJ whole genome shotgun (WGS) entry which is preliminary data.</text>
</comment>
<dbReference type="InterPro" id="IPR027417">
    <property type="entry name" value="P-loop_NTPase"/>
</dbReference>
<accession>A0AAP0GUY1</accession>
<dbReference type="GO" id="GO:0007018">
    <property type="term" value="P:microtubule-based movement"/>
    <property type="evidence" value="ECO:0007669"/>
    <property type="project" value="InterPro"/>
</dbReference>
<dbReference type="InterPro" id="IPR019821">
    <property type="entry name" value="Kinesin_motor_CS"/>
</dbReference>
<evidence type="ECO:0000256" key="7">
    <source>
        <dbReference type="PROSITE-ProRule" id="PRU00283"/>
    </source>
</evidence>
<evidence type="ECO:0000313" key="11">
    <source>
        <dbReference type="EMBL" id="KAK9062686.1"/>
    </source>
</evidence>
<dbReference type="GO" id="GO:0005874">
    <property type="term" value="C:microtubule"/>
    <property type="evidence" value="ECO:0007669"/>
    <property type="project" value="UniProtKB-KW"/>
</dbReference>
<evidence type="ECO:0000256" key="2">
    <source>
        <dbReference type="ARBA" id="ARBA00022741"/>
    </source>
</evidence>
<feature type="region of interest" description="Disordered" evidence="9">
    <location>
        <begin position="1"/>
        <end position="36"/>
    </location>
</feature>
<dbReference type="Gene3D" id="3.40.850.10">
    <property type="entry name" value="Kinesin motor domain"/>
    <property type="match status" value="1"/>
</dbReference>
<feature type="coiled-coil region" evidence="8">
    <location>
        <begin position="432"/>
        <end position="466"/>
    </location>
</feature>
<evidence type="ECO:0000259" key="10">
    <source>
        <dbReference type="PROSITE" id="PS50067"/>
    </source>
</evidence>
<keyword evidence="12" id="KW-1185">Reference proteome</keyword>
<dbReference type="PROSITE" id="PS50067">
    <property type="entry name" value="KINESIN_MOTOR_2"/>
    <property type="match status" value="1"/>
</dbReference>
<feature type="compositionally biased region" description="Basic and acidic residues" evidence="9">
    <location>
        <begin position="9"/>
        <end position="25"/>
    </location>
</feature>
<feature type="coiled-coil region" evidence="8">
    <location>
        <begin position="799"/>
        <end position="995"/>
    </location>
</feature>
<feature type="coiled-coil region" evidence="8">
    <location>
        <begin position="1026"/>
        <end position="1067"/>
    </location>
</feature>
<dbReference type="EMBL" id="JBCNJP010000019">
    <property type="protein sequence ID" value="KAK9062686.1"/>
    <property type="molecule type" value="Genomic_DNA"/>
</dbReference>
<evidence type="ECO:0000256" key="5">
    <source>
        <dbReference type="ARBA" id="ARBA00023175"/>
    </source>
</evidence>
<feature type="region of interest" description="Disordered" evidence="9">
    <location>
        <begin position="1330"/>
        <end position="1356"/>
    </location>
</feature>
<keyword evidence="1" id="KW-0493">Microtubule</keyword>
<feature type="binding site" evidence="7">
    <location>
        <begin position="168"/>
        <end position="175"/>
    </location>
    <ligand>
        <name>ATP</name>
        <dbReference type="ChEBI" id="CHEBI:30616"/>
    </ligand>
</feature>
<comment type="similarity">
    <text evidence="6">Belongs to the TRAFAC class myosin-kinesin ATPase superfamily. Kinesin family. KIN-12 subfamily.</text>
</comment>
<keyword evidence="2 7" id="KW-0547">Nucleotide-binding</keyword>
<keyword evidence="5 7" id="KW-0505">Motor protein</keyword>
<evidence type="ECO:0000256" key="6">
    <source>
        <dbReference type="ARBA" id="ARBA00034488"/>
    </source>
</evidence>
<dbReference type="PROSITE" id="PS00411">
    <property type="entry name" value="KINESIN_MOTOR_1"/>
    <property type="match status" value="1"/>
</dbReference>
<keyword evidence="3 7" id="KW-0067">ATP-binding</keyword>
<sequence>MPQNSEPPSDFKTRFGYQEHCRPSESSHPPVRSTPDLMKSVTKETPFNSSAVSSFSFRDRGDCSSVALNLNDSFEFREDPTFWKDHNVQVIIRVRPLSNSEMAVQGPSRCVKQGSSQTITWIGPPEARFTFDHVADEHVSQEMLFKVAGVPMVENCMGGYNSCMFAYGQTGSGKTHTMLGDIDGGSRRHSVNSGMTPRVFEYLFTRIQKEREARREEKIQYTCKCSFLEIYNEQILDLLDPASTNLQIREDTKKGVYVDNLKEIEVTTSRDVIQQLIQGASNRKVASTNMNRASSRSHSVFTCIIESKWVSQGGVTHHRFARLNLVDLAGSERQKSSGAEGERLKEATNINKSLSTLGLVIMNLVNVSNGKSLHVPYRDSKLTFLLQDSLGGNSKTTIIANISPSSCNSLETLSTLKFAQRAKFIKNHATINEDASGDVLAMRMQIQQLKNEVSRLQNVISGGTENNGDDAWTVSFPGSPGSFKWEGIQGSFSPVTAVKRISNKKEYEVALVGAFRRGKDKDITLQTLAAESQAALQLAKQREDEIQGLKMRLRFREAAIKRLEGVASGKISAEAHLLKEKEEHLKELEVLRSQADRNQEVTRFAMENLRLREEIRRLKSFYEEGEQERMNEQIMILENKLLEALDWKLMHETQPSSDKVYIYIYISHNKLCSYAMFQRDGDFFSLKDPVTPCRTEKTQFEFPLVTTPNVTHVSDQRELQTMVDAIAAASQREAEAHETAIILSKENDELRAKLKMLIDDNNKLIELYDNAVADKQPNISRVEESQRKLVDLTEFALKEDEFRRLNEKLEHQLAEMHEENDRLLGLYEKAMRERDELSRVEESQKNHVDQAEFSQQETELRRLNENLEHQLVEMHEENDRLLGLYEKAMQERDEQSQKNHVDQTEFAQKEIELRRLNENLEHQIAEMHGENDKLIGLYKKAMQERDELSRVKESQKNHVDQTEFAQKEIELRRLNENLEHQIAEMREENDKLLGLYKKAMQGRVELSGVEESQKNHVDQTEFAQKETELKRVNENLEHRLVEMHEENDRLLGLYEKAMQERDELKTLFSSGGQKARVYEGNEMHTNGLLEDNLVEVDVKDDHSQCSSQTSEFLDPNEQMVEKLTFCDERNPVHNINNNLQEKLDKLQEMLSKSSVNVGLFTSLQKEIIDIDRLLRSIQKVKDDALIKQKDFKSTNLLTSDLKEQENRLERKLTALKCSMSNFSKSLSYFEQREAHARSKSLATSSHLQSKKNELTRILTVKNEHEHALLKINQSEAELKNNIATLKLNIEEEIKKRENDKVLLAIDNVKWQLAGKATELLKSEEEKTKLQLQMSQDQEKLESVRKESEKTTRKLHSLDQQKQAIELEIQNYTKSMEEIESKLQSSSQEKQILLDMIDSGKTEFNNLFIEFQETMFGVKLKEEEIMILSEEMEMGVKRLEGLEFKRSVCMQKMCDIVEEARGRGLLFENMLEDLEIICSSFMELKLVFER</sequence>
<evidence type="ECO:0000256" key="4">
    <source>
        <dbReference type="ARBA" id="ARBA00023054"/>
    </source>
</evidence>
<feature type="compositionally biased region" description="Basic and acidic residues" evidence="9">
    <location>
        <begin position="1336"/>
        <end position="1356"/>
    </location>
</feature>
<organism evidence="11 12">
    <name type="scientific">Deinandra increscens subsp. villosa</name>
    <dbReference type="NCBI Taxonomy" id="3103831"/>
    <lineage>
        <taxon>Eukaryota</taxon>
        <taxon>Viridiplantae</taxon>
        <taxon>Streptophyta</taxon>
        <taxon>Embryophyta</taxon>
        <taxon>Tracheophyta</taxon>
        <taxon>Spermatophyta</taxon>
        <taxon>Magnoliopsida</taxon>
        <taxon>eudicotyledons</taxon>
        <taxon>Gunneridae</taxon>
        <taxon>Pentapetalae</taxon>
        <taxon>asterids</taxon>
        <taxon>campanulids</taxon>
        <taxon>Asterales</taxon>
        <taxon>Asteraceae</taxon>
        <taxon>Asteroideae</taxon>
        <taxon>Heliantheae alliance</taxon>
        <taxon>Madieae</taxon>
        <taxon>Madiinae</taxon>
        <taxon>Deinandra</taxon>
    </lineage>
</organism>
<evidence type="ECO:0000313" key="12">
    <source>
        <dbReference type="Proteomes" id="UP001408789"/>
    </source>
</evidence>
<feature type="coiled-coil region" evidence="8">
    <location>
        <begin position="574"/>
        <end position="628"/>
    </location>
</feature>
<evidence type="ECO:0000256" key="9">
    <source>
        <dbReference type="SAM" id="MobiDB-lite"/>
    </source>
</evidence>
<dbReference type="FunFam" id="3.40.850.10:FF:000033">
    <property type="entry name" value="Kinesin-like protein KIN-12E"/>
    <property type="match status" value="1"/>
</dbReference>